<protein>
    <submittedName>
        <fullName evidence="1">Uncharacterized protein</fullName>
    </submittedName>
</protein>
<dbReference type="RefSeq" id="WP_191318018.1">
    <property type="nucleotide sequence ID" value="NZ_BNCG01000002.1"/>
</dbReference>
<dbReference type="EMBL" id="JBHRYC010000026">
    <property type="protein sequence ID" value="MFC3637055.1"/>
    <property type="molecule type" value="Genomic_DNA"/>
</dbReference>
<gene>
    <name evidence="1" type="ORF">ACFONL_06610</name>
</gene>
<keyword evidence="2" id="KW-1185">Reference proteome</keyword>
<proteinExistence type="predicted"/>
<comment type="caution">
    <text evidence="1">The sequence shown here is derived from an EMBL/GenBank/DDBJ whole genome shotgun (WGS) entry which is preliminary data.</text>
</comment>
<sequence length="87" mass="9454">MELITYYVVQPYALASNGRTVIPLDAIEARDLQDADRRASFLRDGWCGAIAFSRTGSWALGEWGDAEIIRIAGSVPDAAVLALERVA</sequence>
<evidence type="ECO:0000313" key="1">
    <source>
        <dbReference type="EMBL" id="MFC3637055.1"/>
    </source>
</evidence>
<accession>A0ABV7UF67</accession>
<reference evidence="2" key="1">
    <citation type="journal article" date="2019" name="Int. J. Syst. Evol. Microbiol.">
        <title>The Global Catalogue of Microorganisms (GCM) 10K type strain sequencing project: providing services to taxonomists for standard genome sequencing and annotation.</title>
        <authorList>
            <consortium name="The Broad Institute Genomics Platform"/>
            <consortium name="The Broad Institute Genome Sequencing Center for Infectious Disease"/>
            <person name="Wu L."/>
            <person name="Ma J."/>
        </authorList>
    </citation>
    <scope>NUCLEOTIDE SEQUENCE [LARGE SCALE GENOMIC DNA]</scope>
    <source>
        <strain evidence="2">KCTC 42282</strain>
    </source>
</reference>
<organism evidence="1 2">
    <name type="scientific">Camelimonas fluminis</name>
    <dbReference type="NCBI Taxonomy" id="1576911"/>
    <lineage>
        <taxon>Bacteria</taxon>
        <taxon>Pseudomonadati</taxon>
        <taxon>Pseudomonadota</taxon>
        <taxon>Alphaproteobacteria</taxon>
        <taxon>Hyphomicrobiales</taxon>
        <taxon>Chelatococcaceae</taxon>
        <taxon>Camelimonas</taxon>
    </lineage>
</organism>
<evidence type="ECO:0000313" key="2">
    <source>
        <dbReference type="Proteomes" id="UP001595704"/>
    </source>
</evidence>
<name>A0ABV7UF67_9HYPH</name>
<dbReference type="Proteomes" id="UP001595704">
    <property type="component" value="Unassembled WGS sequence"/>
</dbReference>